<evidence type="ECO:0000313" key="2">
    <source>
        <dbReference type="EMBL" id="TJY32909.1"/>
    </source>
</evidence>
<dbReference type="PANTHER" id="PTHR12526:SF630">
    <property type="entry name" value="GLYCOSYLTRANSFERASE"/>
    <property type="match status" value="1"/>
</dbReference>
<sequence>MNFVIISHVLHKSCNDSLYAYAPYVQEMNLWLKHVDCVTVVAPLTKENEMSAIEMPYEHKHINTHAIPSIQFTSIVTSITSLFKLPIILYAIFKACKKGDHIHLRCPGNIGLLGCLVQICFPKKSKTAKYAGNWDPKSKQPWSYRFQKWLLNNVFLTKNMKVLVYGRWNGTSKNIVPFFTASYLESEKMEVPIKYLDGKINVLFVGTLSIGKQPLLTVQAVKKLLDLEYKVHLDIYGEGQQRQSIEDYISENNLSSHITLHGNKDKATLKKAYLNAHFLIFMSRSEGWPKAIAEAMFWKCLPISTKVSCVPEMLDYGNRGSIVSPNIESIIKEFECYFNNREVYTDKVEKAYLWSRRYTLDKFEAEIPKLLKSS</sequence>
<comment type="caution">
    <text evidence="2">The sequence shown here is derived from an EMBL/GenBank/DDBJ whole genome shotgun (WGS) entry which is preliminary data.</text>
</comment>
<dbReference type="Pfam" id="PF00534">
    <property type="entry name" value="Glycos_transf_1"/>
    <property type="match status" value="1"/>
</dbReference>
<dbReference type="OrthoDB" id="1395864at2"/>
<evidence type="ECO:0000313" key="3">
    <source>
        <dbReference type="Proteomes" id="UP000307657"/>
    </source>
</evidence>
<feature type="domain" description="Glycosyl transferase family 1" evidence="1">
    <location>
        <begin position="197"/>
        <end position="352"/>
    </location>
</feature>
<dbReference type="CDD" id="cd03801">
    <property type="entry name" value="GT4_PimA-like"/>
    <property type="match status" value="1"/>
</dbReference>
<dbReference type="RefSeq" id="WP_136844753.1">
    <property type="nucleotide sequence ID" value="NZ_SUPL01000008.1"/>
</dbReference>
<dbReference type="Proteomes" id="UP000307657">
    <property type="component" value="Unassembled WGS sequence"/>
</dbReference>
<evidence type="ECO:0000259" key="1">
    <source>
        <dbReference type="Pfam" id="PF00534"/>
    </source>
</evidence>
<dbReference type="EMBL" id="SUPL01000008">
    <property type="protein sequence ID" value="TJY32909.1"/>
    <property type="molecule type" value="Genomic_DNA"/>
</dbReference>
<name>A0A4V5LPW0_9FLAO</name>
<dbReference type="Gene3D" id="3.40.50.2000">
    <property type="entry name" value="Glycogen Phosphorylase B"/>
    <property type="match status" value="2"/>
</dbReference>
<accession>A0A4V5LPW0</accession>
<dbReference type="AlphaFoldDB" id="A0A4V5LPW0"/>
<gene>
    <name evidence="2" type="ORF">E5167_13820</name>
</gene>
<reference evidence="2 3" key="1">
    <citation type="submission" date="2019-04" db="EMBL/GenBank/DDBJ databases">
        <title>Lacinutrix sp. nov., isolated from marine water.</title>
        <authorList>
            <person name="Kim W."/>
        </authorList>
    </citation>
    <scope>NUCLEOTIDE SEQUENCE [LARGE SCALE GENOMIC DNA]</scope>
    <source>
        <strain evidence="2 3">CAU 1491</strain>
    </source>
</reference>
<dbReference type="PANTHER" id="PTHR12526">
    <property type="entry name" value="GLYCOSYLTRANSFERASE"/>
    <property type="match status" value="1"/>
</dbReference>
<dbReference type="InterPro" id="IPR001296">
    <property type="entry name" value="Glyco_trans_1"/>
</dbReference>
<keyword evidence="2" id="KW-0808">Transferase</keyword>
<dbReference type="SUPFAM" id="SSF53756">
    <property type="entry name" value="UDP-Glycosyltransferase/glycogen phosphorylase"/>
    <property type="match status" value="1"/>
</dbReference>
<dbReference type="GO" id="GO:0016757">
    <property type="term" value="F:glycosyltransferase activity"/>
    <property type="evidence" value="ECO:0007669"/>
    <property type="project" value="InterPro"/>
</dbReference>
<protein>
    <submittedName>
        <fullName evidence="2">Glycosyltransferase</fullName>
    </submittedName>
</protein>
<keyword evidence="3" id="KW-1185">Reference proteome</keyword>
<organism evidence="2 3">
    <name type="scientific">Pontimicrobium aquaticum</name>
    <dbReference type="NCBI Taxonomy" id="2565367"/>
    <lineage>
        <taxon>Bacteria</taxon>
        <taxon>Pseudomonadati</taxon>
        <taxon>Bacteroidota</taxon>
        <taxon>Flavobacteriia</taxon>
        <taxon>Flavobacteriales</taxon>
        <taxon>Flavobacteriaceae</taxon>
        <taxon>Pontimicrobium</taxon>
    </lineage>
</organism>
<proteinExistence type="predicted"/>